<dbReference type="Pfam" id="PF13715">
    <property type="entry name" value="CarbopepD_reg_2"/>
    <property type="match status" value="1"/>
</dbReference>
<keyword evidence="10" id="KW-0675">Receptor</keyword>
<dbReference type="InterPro" id="IPR023997">
    <property type="entry name" value="TonB-dep_OMP_SusC/RagA_CS"/>
</dbReference>
<dbReference type="Proteomes" id="UP000019402">
    <property type="component" value="Unassembled WGS sequence"/>
</dbReference>
<dbReference type="InterPro" id="IPR036942">
    <property type="entry name" value="Beta-barrel_TonB_sf"/>
</dbReference>
<evidence type="ECO:0000256" key="6">
    <source>
        <dbReference type="ARBA" id="ARBA00023136"/>
    </source>
</evidence>
<keyword evidence="6 8" id="KW-0472">Membrane</keyword>
<name>W7Y9C5_9BACT</name>
<dbReference type="InterPro" id="IPR039426">
    <property type="entry name" value="TonB-dep_rcpt-like"/>
</dbReference>
<keyword evidence="5" id="KW-0732">Signal</keyword>
<dbReference type="Gene3D" id="2.60.40.1120">
    <property type="entry name" value="Carboxypeptidase-like, regulatory domain"/>
    <property type="match status" value="1"/>
</dbReference>
<reference evidence="10 11" key="1">
    <citation type="journal article" date="2014" name="Genome Announc.">
        <title>Draft Genome Sequence of Cytophaga fermentans JCM 21142T, a Facultative Anaerobe Isolated from Marine Mud.</title>
        <authorList>
            <person name="Starns D."/>
            <person name="Oshima K."/>
            <person name="Suda W."/>
            <person name="Iino T."/>
            <person name="Yuki M."/>
            <person name="Inoue J."/>
            <person name="Kitamura K."/>
            <person name="Iida T."/>
            <person name="Darby A."/>
            <person name="Hattori M."/>
            <person name="Ohkuma M."/>
        </authorList>
    </citation>
    <scope>NUCLEOTIDE SEQUENCE [LARGE SCALE GENOMIC DNA]</scope>
    <source>
        <strain evidence="10 11">JCM 21142</strain>
    </source>
</reference>
<evidence type="ECO:0000256" key="5">
    <source>
        <dbReference type="ARBA" id="ARBA00022729"/>
    </source>
</evidence>
<feature type="domain" description="TonB-dependent receptor plug" evidence="9">
    <location>
        <begin position="137"/>
        <end position="244"/>
    </location>
</feature>
<evidence type="ECO:0000256" key="3">
    <source>
        <dbReference type="ARBA" id="ARBA00022452"/>
    </source>
</evidence>
<dbReference type="OrthoDB" id="9768177at2"/>
<keyword evidence="11" id="KW-1185">Reference proteome</keyword>
<dbReference type="InterPro" id="IPR037066">
    <property type="entry name" value="Plug_dom_sf"/>
</dbReference>
<evidence type="ECO:0000256" key="2">
    <source>
        <dbReference type="ARBA" id="ARBA00022448"/>
    </source>
</evidence>
<dbReference type="GO" id="GO:0044718">
    <property type="term" value="P:siderophore transmembrane transport"/>
    <property type="evidence" value="ECO:0007669"/>
    <property type="project" value="TreeGrafter"/>
</dbReference>
<comment type="subcellular location">
    <subcellularLocation>
        <location evidence="1 8">Cell outer membrane</location>
        <topology evidence="1 8">Multi-pass membrane protein</topology>
    </subcellularLocation>
</comment>
<dbReference type="EMBL" id="BAMD01000037">
    <property type="protein sequence ID" value="GAF04088.1"/>
    <property type="molecule type" value="Genomic_DNA"/>
</dbReference>
<dbReference type="SUPFAM" id="SSF49464">
    <property type="entry name" value="Carboxypeptidase regulatory domain-like"/>
    <property type="match status" value="1"/>
</dbReference>
<dbReference type="RefSeq" id="WP_052343022.1">
    <property type="nucleotide sequence ID" value="NZ_BAMD01000037.1"/>
</dbReference>
<dbReference type="GO" id="GO:0015344">
    <property type="term" value="F:siderophore uptake transmembrane transporter activity"/>
    <property type="evidence" value="ECO:0007669"/>
    <property type="project" value="TreeGrafter"/>
</dbReference>
<dbReference type="STRING" id="869213.GCA_000517085_01116"/>
<proteinExistence type="inferred from homology"/>
<accession>W7Y9C5</accession>
<dbReference type="PROSITE" id="PS52016">
    <property type="entry name" value="TONB_DEPENDENT_REC_3"/>
    <property type="match status" value="1"/>
</dbReference>
<comment type="caution">
    <text evidence="10">The sequence shown here is derived from an EMBL/GenBank/DDBJ whole genome shotgun (WGS) entry which is preliminary data.</text>
</comment>
<evidence type="ECO:0000313" key="11">
    <source>
        <dbReference type="Proteomes" id="UP000019402"/>
    </source>
</evidence>
<dbReference type="Gene3D" id="2.170.130.10">
    <property type="entry name" value="TonB-dependent receptor, plug domain"/>
    <property type="match status" value="1"/>
</dbReference>
<dbReference type="eggNOG" id="COG1629">
    <property type="taxonomic scope" value="Bacteria"/>
</dbReference>
<evidence type="ECO:0000259" key="9">
    <source>
        <dbReference type="Pfam" id="PF07715"/>
    </source>
</evidence>
<dbReference type="GO" id="GO:0009279">
    <property type="term" value="C:cell outer membrane"/>
    <property type="evidence" value="ECO:0007669"/>
    <property type="project" value="UniProtKB-SubCell"/>
</dbReference>
<evidence type="ECO:0000256" key="7">
    <source>
        <dbReference type="ARBA" id="ARBA00023237"/>
    </source>
</evidence>
<dbReference type="InterPro" id="IPR008969">
    <property type="entry name" value="CarboxyPept-like_regulatory"/>
</dbReference>
<protein>
    <submittedName>
        <fullName evidence="10">Outer membrane cobalamin receptor protein</fullName>
    </submittedName>
</protein>
<dbReference type="InterPro" id="IPR012910">
    <property type="entry name" value="Plug_dom"/>
</dbReference>
<evidence type="ECO:0000256" key="8">
    <source>
        <dbReference type="PROSITE-ProRule" id="PRU01360"/>
    </source>
</evidence>
<organism evidence="10 11">
    <name type="scientific">Saccharicrinis fermentans DSM 9555 = JCM 21142</name>
    <dbReference type="NCBI Taxonomy" id="869213"/>
    <lineage>
        <taxon>Bacteria</taxon>
        <taxon>Pseudomonadati</taxon>
        <taxon>Bacteroidota</taxon>
        <taxon>Bacteroidia</taxon>
        <taxon>Marinilabiliales</taxon>
        <taxon>Marinilabiliaceae</taxon>
        <taxon>Saccharicrinis</taxon>
    </lineage>
</organism>
<gene>
    <name evidence="10" type="ORF">JCM21142_72783</name>
</gene>
<dbReference type="AlphaFoldDB" id="W7Y9C5"/>
<comment type="similarity">
    <text evidence="8">Belongs to the TonB-dependent receptor family.</text>
</comment>
<dbReference type="PANTHER" id="PTHR30069:SF29">
    <property type="entry name" value="HEMOGLOBIN AND HEMOGLOBIN-HAPTOGLOBIN-BINDING PROTEIN 1-RELATED"/>
    <property type="match status" value="1"/>
</dbReference>
<dbReference type="SUPFAM" id="SSF56935">
    <property type="entry name" value="Porins"/>
    <property type="match status" value="1"/>
</dbReference>
<evidence type="ECO:0000256" key="4">
    <source>
        <dbReference type="ARBA" id="ARBA00022692"/>
    </source>
</evidence>
<keyword evidence="3 8" id="KW-1134">Transmembrane beta strand</keyword>
<dbReference type="Gene3D" id="2.40.170.20">
    <property type="entry name" value="TonB-dependent receptor, beta-barrel domain"/>
    <property type="match status" value="1"/>
</dbReference>
<evidence type="ECO:0000256" key="1">
    <source>
        <dbReference type="ARBA" id="ARBA00004571"/>
    </source>
</evidence>
<dbReference type="NCBIfam" id="TIGR04056">
    <property type="entry name" value="OMP_RagA_SusC"/>
    <property type="match status" value="1"/>
</dbReference>
<dbReference type="PANTHER" id="PTHR30069">
    <property type="entry name" value="TONB-DEPENDENT OUTER MEMBRANE RECEPTOR"/>
    <property type="match status" value="1"/>
</dbReference>
<keyword evidence="2 8" id="KW-0813">Transport</keyword>
<dbReference type="Pfam" id="PF07715">
    <property type="entry name" value="Plug"/>
    <property type="match status" value="1"/>
</dbReference>
<evidence type="ECO:0000313" key="10">
    <source>
        <dbReference type="EMBL" id="GAF04088.1"/>
    </source>
</evidence>
<keyword evidence="7 8" id="KW-0998">Cell outer membrane</keyword>
<keyword evidence="4 8" id="KW-0812">Transmembrane</keyword>
<dbReference type="InterPro" id="IPR023996">
    <property type="entry name" value="TonB-dep_OMP_SusC/RagA"/>
</dbReference>
<dbReference type="NCBIfam" id="TIGR04057">
    <property type="entry name" value="SusC_RagA_signa"/>
    <property type="match status" value="1"/>
</dbReference>
<sequence>MKRVLRRILAKRGLLTISWMFLFAITLSAIENSSGTTNNKIQEDGKRTITGKVMDEYGDLLPGVSVVIEGTTIGTITDIEGNYNLVITEGAKYLVFSFVGMEDQRVSLGIENTVNVVLKSGVIGLEEIVAVGYGTTKKKDLTGSVAIVKADEITTKKTTNISEAIQGVVPGVSVTRSSGAPDASTTIRMRGFTTMQGSSVPLILVDDIPVGSIDDVNPNDVQSMSFLKDGAAAAIYGSRAAAGVVIITTKRGRSDKISVNYDYNYFVRTPTRTPKVVGVEKWLQMRNEYEWNDLGNPEGGEFALYSEDYINNYLQNNADSPDEYPNTNWEELLMKDFSTGQRHSFNIYGGNKVLKTNASFTYEKQDALYDHYDYERAIMRVNNDIKISDNIGAVVDFTYKRTVTEKPTVNPTAASRSYPAIYAGQWSDGRVASGKDGSNIWAELQYGGFNDKESHLLYGRLGAWIKPINDLKLSMYYAPNMYFEKNKYFRKSVPYWDWDNPNNEGTPLGYAISSTSLQESRTDNSKNTLQFIGKYNKNFGRHKVEAMAGYEEYSFNEEKLSIEGKEYILQDYPYLDMAPEGQLFANGSNTGEEDKNYRSAFGRVAYNYSSKYYLQANFRADASSRFAEDYRWGYFPSVSAGWLVTGEDFMSSIDAISYLKLRASYGELGNDRLGNYIYMSQIDFANILLSQGNTSVSDVAAAQYQLAIEDIKWEVTKTWDIGVDAAFFNNSLSVTADYYKKETTDMLLSLTTPDLIGYDDPYYNVGDMKTTGWEFSLEYNNKIGDLSYGGGFNISDYTSTIGDVSGRRLFADSSTKLSEEGGEFKEWYGYKTDGIFQTQDEVDAYVTPSSKIGVGDVKYLDISGPEGVPDGIISAEYDKVKLGSSTPHYEYGGNIKLGYKGFQFVATFQGVGEWNRRIYPAMVEPFGERWQNVPDIYEKSYFSYYNTPEQNLKAKYPRLGFQTKSHNYGMSDFWLVDGSYFRLKNINLSYTLPKNIIDKTGIGLSDVKVYFSGSDLFSIDNYPDGWDPEVGSSSYAITKTYLFGISVKL</sequence>